<reference evidence="7" key="1">
    <citation type="submission" date="2018-06" db="EMBL/GenBank/DDBJ databases">
        <authorList>
            <person name="Zhirakovskaya E."/>
        </authorList>
    </citation>
    <scope>NUCLEOTIDE SEQUENCE</scope>
</reference>
<dbReference type="CDD" id="cd07023">
    <property type="entry name" value="S49_Sppa_N_C"/>
    <property type="match status" value="1"/>
</dbReference>
<feature type="domain" description="Peptidase S49" evidence="6">
    <location>
        <begin position="133"/>
        <end position="275"/>
    </location>
</feature>
<dbReference type="GO" id="GO:0008236">
    <property type="term" value="F:serine-type peptidase activity"/>
    <property type="evidence" value="ECO:0007669"/>
    <property type="project" value="UniProtKB-KW"/>
</dbReference>
<evidence type="ECO:0000256" key="5">
    <source>
        <dbReference type="SAM" id="Phobius"/>
    </source>
</evidence>
<evidence type="ECO:0000256" key="3">
    <source>
        <dbReference type="ARBA" id="ARBA00022801"/>
    </source>
</evidence>
<keyword evidence="5" id="KW-1133">Transmembrane helix</keyword>
<keyword evidence="3" id="KW-0378">Hydrolase</keyword>
<organism evidence="7">
    <name type="scientific">hydrothermal vent metagenome</name>
    <dbReference type="NCBI Taxonomy" id="652676"/>
    <lineage>
        <taxon>unclassified sequences</taxon>
        <taxon>metagenomes</taxon>
        <taxon>ecological metagenomes</taxon>
    </lineage>
</organism>
<comment type="similarity">
    <text evidence="1">Belongs to the peptidase S49 family.</text>
</comment>
<dbReference type="AlphaFoldDB" id="A0A3B0WAM3"/>
<dbReference type="PANTHER" id="PTHR42987">
    <property type="entry name" value="PEPTIDASE S49"/>
    <property type="match status" value="1"/>
</dbReference>
<accession>A0A3B0WAM3</accession>
<evidence type="ECO:0000256" key="2">
    <source>
        <dbReference type="ARBA" id="ARBA00022670"/>
    </source>
</evidence>
<dbReference type="Pfam" id="PF01343">
    <property type="entry name" value="Peptidase_S49"/>
    <property type="match status" value="1"/>
</dbReference>
<dbReference type="Gene3D" id="6.20.330.10">
    <property type="match status" value="1"/>
</dbReference>
<keyword evidence="4" id="KW-0720">Serine protease</keyword>
<dbReference type="EMBL" id="UOFD01000045">
    <property type="protein sequence ID" value="VAW52321.1"/>
    <property type="molecule type" value="Genomic_DNA"/>
</dbReference>
<protein>
    <submittedName>
        <fullName evidence="7">Periplasmic serine proteases (ClpP class)</fullName>
    </submittedName>
</protein>
<keyword evidence="2 7" id="KW-0645">Protease</keyword>
<dbReference type="PANTHER" id="PTHR42987:SF8">
    <property type="entry name" value="PROTEINASE"/>
    <property type="match status" value="1"/>
</dbReference>
<dbReference type="InterPro" id="IPR002142">
    <property type="entry name" value="Peptidase_S49"/>
</dbReference>
<feature type="transmembrane region" description="Helical" evidence="5">
    <location>
        <begin position="36"/>
        <end position="54"/>
    </location>
</feature>
<dbReference type="SUPFAM" id="SSF52096">
    <property type="entry name" value="ClpP/crotonase"/>
    <property type="match status" value="1"/>
</dbReference>
<dbReference type="InterPro" id="IPR029045">
    <property type="entry name" value="ClpP/crotonase-like_dom_sf"/>
</dbReference>
<evidence type="ECO:0000259" key="6">
    <source>
        <dbReference type="Pfam" id="PF01343"/>
    </source>
</evidence>
<keyword evidence="5" id="KW-0472">Membrane</keyword>
<evidence type="ECO:0000256" key="1">
    <source>
        <dbReference type="ARBA" id="ARBA00008683"/>
    </source>
</evidence>
<gene>
    <name evidence="7" type="ORF">MNBD_GAMMA06-1268</name>
</gene>
<dbReference type="GO" id="GO:0006508">
    <property type="term" value="P:proteolysis"/>
    <property type="evidence" value="ECO:0007669"/>
    <property type="project" value="UniProtKB-KW"/>
</dbReference>
<proteinExistence type="inferred from homology"/>
<keyword evidence="5" id="KW-0812">Transmembrane</keyword>
<evidence type="ECO:0000313" key="7">
    <source>
        <dbReference type="EMBL" id="VAW52321.1"/>
    </source>
</evidence>
<evidence type="ECO:0000256" key="4">
    <source>
        <dbReference type="ARBA" id="ARBA00022825"/>
    </source>
</evidence>
<dbReference type="Gene3D" id="3.90.226.10">
    <property type="entry name" value="2-enoyl-CoA Hydratase, Chain A, domain 1"/>
    <property type="match status" value="1"/>
</dbReference>
<sequence>MSDSNTSNGASWEREVVTQLAESSLREQRRARRWGIFFKSLTFAYIGAIIYMYGDASMSTSTTNEKHTAIVELNGVIADNEEASADTVITALRDAFDNKNSAGVILRINSPGGSPVQSGYIYDEMVRLREKNPDTPLYAVVTDICASGGYYIASAADKIYADKASIVGSIGVRMDNFGFVDAMNKLGVERRTLTAGKNKALLDPFLPENQKTKAHMQAMLSEIHQQFINSVKEGRGDRLDTSVEGLFSGLIWTGEAAVNIGLIDGLASSSYVAREIIGEETMVNYTVKEDILERFAQRLGSTVAQVISTQFFTPSLR</sequence>
<name>A0A3B0WAM3_9ZZZZ</name>
<dbReference type="InterPro" id="IPR047272">
    <property type="entry name" value="S49_SppA_C"/>
</dbReference>